<keyword evidence="11" id="KW-1185">Reference proteome</keyword>
<dbReference type="Proteomes" id="UP000502136">
    <property type="component" value="Chromosome"/>
</dbReference>
<sequence length="401" mass="45321">MRSLLLAALALAGGLLLAGCWDRQELEDRALILGMAIDEADGDEKDEHATHLTPPPTVKGKKIRITAQIAIPGRVPLGPSDSGGGGKEGGMPVWVVRVTGYSIDDALNNLQQEIADPRSLIHLRVIVISEKIARRGVEDLNDYFRRNSEVRRSTWLLVSDIEADRLMGVAPPLERIPSLYLLSMIEKSMEMGKFPKEYIGSFWTAESSKGQDEFLPYISIRQKENILLKGIALFSGGRMVGHTEPIEIGAYMALKGMNPGGYSNFIQVPDVGTLMLTTFRRQAETDIRIEDDVPHIRIKVRLDTRIEERLDNESDAYTASDYRKIEEHLEENVSRILRGFIRSTQQLKSDPFGFGEALRGQYPRYWNRHIETKSDWESLYAQTRFDIGCEIYIRREGLKTN</sequence>
<dbReference type="InterPro" id="IPR038501">
    <property type="entry name" value="Spore_GerAC_C_sf"/>
</dbReference>
<comment type="subcellular location">
    <subcellularLocation>
        <location evidence="1">Membrane</location>
        <topology evidence="1">Lipid-anchor</topology>
    </subcellularLocation>
</comment>
<keyword evidence="4" id="KW-0732">Signal</keyword>
<dbReference type="InterPro" id="IPR057336">
    <property type="entry name" value="GerAC_N"/>
</dbReference>
<dbReference type="PROSITE" id="PS51257">
    <property type="entry name" value="PROKAR_LIPOPROTEIN"/>
    <property type="match status" value="1"/>
</dbReference>
<comment type="similarity">
    <text evidence="2">Belongs to the GerABKC lipoprotein family.</text>
</comment>
<evidence type="ECO:0000256" key="3">
    <source>
        <dbReference type="ARBA" id="ARBA00022544"/>
    </source>
</evidence>
<dbReference type="PANTHER" id="PTHR35789:SF1">
    <property type="entry name" value="SPORE GERMINATION PROTEIN B3"/>
    <property type="match status" value="1"/>
</dbReference>
<evidence type="ECO:0000256" key="2">
    <source>
        <dbReference type="ARBA" id="ARBA00007886"/>
    </source>
</evidence>
<evidence type="ECO:0000259" key="8">
    <source>
        <dbReference type="Pfam" id="PF05504"/>
    </source>
</evidence>
<dbReference type="Pfam" id="PF05504">
    <property type="entry name" value="Spore_GerAC"/>
    <property type="match status" value="1"/>
</dbReference>
<protein>
    <submittedName>
        <fullName evidence="10">Ger(X)C family spore germination protein</fullName>
    </submittedName>
</protein>
<dbReference type="EMBL" id="CP051428">
    <property type="protein sequence ID" value="QJC53508.1"/>
    <property type="molecule type" value="Genomic_DNA"/>
</dbReference>
<dbReference type="GO" id="GO:0016020">
    <property type="term" value="C:membrane"/>
    <property type="evidence" value="ECO:0007669"/>
    <property type="project" value="UniProtKB-SubCell"/>
</dbReference>
<dbReference type="Gene3D" id="3.30.300.210">
    <property type="entry name" value="Nutrient germinant receptor protein C, domain 3"/>
    <property type="match status" value="1"/>
</dbReference>
<feature type="domain" description="Spore germination GerAC-like C-terminal" evidence="8">
    <location>
        <begin position="229"/>
        <end position="397"/>
    </location>
</feature>
<evidence type="ECO:0000256" key="7">
    <source>
        <dbReference type="ARBA" id="ARBA00023288"/>
    </source>
</evidence>
<dbReference type="InterPro" id="IPR046953">
    <property type="entry name" value="Spore_GerAC-like_C"/>
</dbReference>
<name>A0A6H2H2E3_9BACL</name>
<dbReference type="PANTHER" id="PTHR35789">
    <property type="entry name" value="SPORE GERMINATION PROTEIN B3"/>
    <property type="match status" value="1"/>
</dbReference>
<evidence type="ECO:0000256" key="6">
    <source>
        <dbReference type="ARBA" id="ARBA00023139"/>
    </source>
</evidence>
<organism evidence="10 11">
    <name type="scientific">Paenibacillus albicereus</name>
    <dbReference type="NCBI Taxonomy" id="2726185"/>
    <lineage>
        <taxon>Bacteria</taxon>
        <taxon>Bacillati</taxon>
        <taxon>Bacillota</taxon>
        <taxon>Bacilli</taxon>
        <taxon>Bacillales</taxon>
        <taxon>Paenibacillaceae</taxon>
        <taxon>Paenibacillus</taxon>
    </lineage>
</organism>
<reference evidence="10 11" key="1">
    <citation type="submission" date="2020-04" db="EMBL/GenBank/DDBJ databases">
        <title>Novel Paenibacillus strain UniB2 isolated from commercial digestive syrup.</title>
        <authorList>
            <person name="Thorat V."/>
            <person name="Kirdat K."/>
            <person name="Tiwarekar B."/>
            <person name="Yadav A."/>
        </authorList>
    </citation>
    <scope>NUCLEOTIDE SEQUENCE [LARGE SCALE GENOMIC DNA]</scope>
    <source>
        <strain evidence="10 11">UniB2</strain>
    </source>
</reference>
<keyword evidence="7" id="KW-0449">Lipoprotein</keyword>
<accession>A0A6H2H2E3</accession>
<evidence type="ECO:0000256" key="4">
    <source>
        <dbReference type="ARBA" id="ARBA00022729"/>
    </source>
</evidence>
<evidence type="ECO:0000256" key="1">
    <source>
        <dbReference type="ARBA" id="ARBA00004635"/>
    </source>
</evidence>
<evidence type="ECO:0000313" key="10">
    <source>
        <dbReference type="EMBL" id="QJC53508.1"/>
    </source>
</evidence>
<dbReference type="InterPro" id="IPR008844">
    <property type="entry name" value="Spore_GerAC-like"/>
</dbReference>
<dbReference type="Pfam" id="PF25198">
    <property type="entry name" value="Spore_GerAC_N"/>
    <property type="match status" value="1"/>
</dbReference>
<gene>
    <name evidence="10" type="ORF">HGI30_19505</name>
</gene>
<evidence type="ECO:0000259" key="9">
    <source>
        <dbReference type="Pfam" id="PF25198"/>
    </source>
</evidence>
<evidence type="ECO:0000313" key="11">
    <source>
        <dbReference type="Proteomes" id="UP000502136"/>
    </source>
</evidence>
<proteinExistence type="inferred from homology"/>
<evidence type="ECO:0000256" key="5">
    <source>
        <dbReference type="ARBA" id="ARBA00023136"/>
    </source>
</evidence>
<keyword evidence="5" id="KW-0472">Membrane</keyword>
<feature type="domain" description="Spore germination protein N-terminal" evidence="9">
    <location>
        <begin position="22"/>
        <end position="220"/>
    </location>
</feature>
<keyword evidence="3" id="KW-0309">Germination</keyword>
<dbReference type="NCBIfam" id="TIGR02887">
    <property type="entry name" value="spore_ger_x_C"/>
    <property type="match status" value="1"/>
</dbReference>
<dbReference type="AlphaFoldDB" id="A0A6H2H2E3"/>
<dbReference type="RefSeq" id="WP_168909046.1">
    <property type="nucleotide sequence ID" value="NZ_CP051428.1"/>
</dbReference>
<keyword evidence="6" id="KW-0564">Palmitate</keyword>
<dbReference type="KEGG" id="palr:HGI30_19505"/>
<dbReference type="GO" id="GO:0009847">
    <property type="term" value="P:spore germination"/>
    <property type="evidence" value="ECO:0007669"/>
    <property type="project" value="InterPro"/>
</dbReference>